<dbReference type="PANTHER" id="PTHR33254:SF16">
    <property type="entry name" value="BLR3842 PROTEIN"/>
    <property type="match status" value="1"/>
</dbReference>
<feature type="binding site" evidence="1">
    <location>
        <begin position="94"/>
        <end position="97"/>
    </location>
    <ligand>
        <name>substrate</name>
    </ligand>
</feature>
<dbReference type="GO" id="GO:0032259">
    <property type="term" value="P:methylation"/>
    <property type="evidence" value="ECO:0007669"/>
    <property type="project" value="UniProtKB-KW"/>
</dbReference>
<dbReference type="GO" id="GO:0008168">
    <property type="term" value="F:methyltransferase activity"/>
    <property type="evidence" value="ECO:0007669"/>
    <property type="project" value="UniProtKB-KW"/>
</dbReference>
<dbReference type="Gene3D" id="3.50.30.40">
    <property type="entry name" value="Ribonuclease E inhibitor RraA/RraA-like"/>
    <property type="match status" value="1"/>
</dbReference>
<dbReference type="InterPro" id="IPR036704">
    <property type="entry name" value="RraA/RraA-like_sf"/>
</dbReference>
<gene>
    <name evidence="2" type="ORF">AOQ71_17925</name>
</gene>
<reference evidence="2 3" key="1">
    <citation type="submission" date="2015-09" db="EMBL/GenBank/DDBJ databases">
        <title>Draft Genome Sequence of Bradyrhizobium manausense Strain BR 3351T, a Novel Symbiotic Nitrogen-Fixing Alphaproteobacterium Isolated from Brazilian Amazon Rain Forest.</title>
        <authorList>
            <person name="De Araujo J.L."/>
            <person name="Zilli J.E."/>
        </authorList>
    </citation>
    <scope>NUCLEOTIDE SEQUENCE [LARGE SCALE GENOMIC DNA]</scope>
    <source>
        <strain evidence="2 3">BR3351</strain>
    </source>
</reference>
<comment type="cofactor">
    <cofactor evidence="1">
        <name>Mg(2+)</name>
        <dbReference type="ChEBI" id="CHEBI:18420"/>
    </cofactor>
</comment>
<organism evidence="2 3">
    <name type="scientific">Bradyrhizobium manausense</name>
    <dbReference type="NCBI Taxonomy" id="989370"/>
    <lineage>
        <taxon>Bacteria</taxon>
        <taxon>Pseudomonadati</taxon>
        <taxon>Pseudomonadota</taxon>
        <taxon>Alphaproteobacteria</taxon>
        <taxon>Hyphomicrobiales</taxon>
        <taxon>Nitrobacteraceae</taxon>
        <taxon>Bradyrhizobium</taxon>
    </lineage>
</organism>
<feature type="binding site" evidence="1">
    <location>
        <position position="116"/>
    </location>
    <ligand>
        <name>substrate</name>
    </ligand>
</feature>
<accession>A0A0R3DN96</accession>
<dbReference type="STRING" id="989370.AOQ71_17925"/>
<evidence type="ECO:0000313" key="2">
    <source>
        <dbReference type="EMBL" id="KRQ11312.1"/>
    </source>
</evidence>
<dbReference type="GO" id="GO:0046872">
    <property type="term" value="F:metal ion binding"/>
    <property type="evidence" value="ECO:0007669"/>
    <property type="project" value="UniProtKB-KW"/>
</dbReference>
<dbReference type="CDD" id="cd16841">
    <property type="entry name" value="RraA_family"/>
    <property type="match status" value="1"/>
</dbReference>
<dbReference type="OrthoDB" id="9812532at2"/>
<sequence length="223" mass="23170">MVHVIRTFDRPATELVERIKKFPPSTLHEAQGRSGALNSRIKPIYSGMRACGPALTVTCHPADNMMLITAISLAKPGDVLVVSAGDHPEQGGFGEVLATACVAKGIVGLVTDAGVRDGLAVRDTGFNVFSYGLCMKGTVKETLGTINQPIVIGGIAVRPGDIVSADDDGVVIVPKENIADVCVKSAAREDKEASVMKALKAGGDILELSGIGKVLESKGCTFA</sequence>
<dbReference type="NCBIfam" id="NF006731">
    <property type="entry name" value="PRK09262.1"/>
    <property type="match status" value="1"/>
</dbReference>
<dbReference type="InterPro" id="IPR005493">
    <property type="entry name" value="RraA/RraA-like"/>
</dbReference>
<dbReference type="PANTHER" id="PTHR33254">
    <property type="entry name" value="4-HYDROXY-4-METHYL-2-OXOGLUTARATE ALDOLASE 3-RELATED"/>
    <property type="match status" value="1"/>
</dbReference>
<dbReference type="Proteomes" id="UP000051936">
    <property type="component" value="Unassembled WGS sequence"/>
</dbReference>
<keyword evidence="2" id="KW-0808">Transferase</keyword>
<keyword evidence="2" id="KW-0489">Methyltransferase</keyword>
<name>A0A0R3DN96_9BRAD</name>
<evidence type="ECO:0000256" key="1">
    <source>
        <dbReference type="PIRSR" id="PIRSR605493-1"/>
    </source>
</evidence>
<dbReference type="Pfam" id="PF03737">
    <property type="entry name" value="RraA-like"/>
    <property type="match status" value="1"/>
</dbReference>
<comment type="caution">
    <text evidence="2">The sequence shown here is derived from an EMBL/GenBank/DDBJ whole genome shotgun (WGS) entry which is preliminary data.</text>
</comment>
<dbReference type="SUPFAM" id="SSF89562">
    <property type="entry name" value="RraA-like"/>
    <property type="match status" value="1"/>
</dbReference>
<keyword evidence="3" id="KW-1185">Reference proteome</keyword>
<proteinExistence type="predicted"/>
<dbReference type="RefSeq" id="WP_057748598.1">
    <property type="nucleotide sequence ID" value="NZ_LJYG01000080.1"/>
</dbReference>
<protein>
    <submittedName>
        <fullName evidence="2">S-adenosylmethionine--2-demethylmenaquinone methyltransferase</fullName>
    </submittedName>
</protein>
<feature type="binding site" evidence="1">
    <location>
        <position position="117"/>
    </location>
    <ligand>
        <name>Mg(2+)</name>
        <dbReference type="ChEBI" id="CHEBI:18420"/>
    </ligand>
</feature>
<dbReference type="EMBL" id="LJYG01000080">
    <property type="protein sequence ID" value="KRQ11312.1"/>
    <property type="molecule type" value="Genomic_DNA"/>
</dbReference>
<keyword evidence="1" id="KW-0479">Metal-binding</keyword>
<keyword evidence="1" id="KW-0460">Magnesium</keyword>
<dbReference type="AlphaFoldDB" id="A0A0R3DN96"/>
<evidence type="ECO:0000313" key="3">
    <source>
        <dbReference type="Proteomes" id="UP000051936"/>
    </source>
</evidence>